<dbReference type="PIRSF" id="PIRSF000388">
    <property type="entry name" value="Pantoate_hydroxy_MeTrfase"/>
    <property type="match status" value="1"/>
</dbReference>
<keyword evidence="8" id="KW-1185">Reference proteome</keyword>
<dbReference type="Proteomes" id="UP001230156">
    <property type="component" value="Unassembled WGS sequence"/>
</dbReference>
<keyword evidence="5" id="KW-0963">Cytoplasm</keyword>
<feature type="binding site" evidence="5">
    <location>
        <position position="135"/>
    </location>
    <ligand>
        <name>Mg(2+)</name>
        <dbReference type="ChEBI" id="CHEBI:18420"/>
    </ligand>
</feature>
<dbReference type="PANTHER" id="PTHR20881">
    <property type="entry name" value="3-METHYL-2-OXOBUTANOATE HYDROXYMETHYLTRANSFERASE"/>
    <property type="match status" value="1"/>
</dbReference>
<evidence type="ECO:0000313" key="7">
    <source>
        <dbReference type="EMBL" id="MDQ7250699.1"/>
    </source>
</evidence>
<comment type="cofactor">
    <cofactor evidence="5">
        <name>Mg(2+)</name>
        <dbReference type="ChEBI" id="CHEBI:18420"/>
    </cofactor>
    <text evidence="5">Binds 1 Mg(2+) ion per subunit.</text>
</comment>
<keyword evidence="5" id="KW-0479">Metal-binding</keyword>
<evidence type="ECO:0000256" key="2">
    <source>
        <dbReference type="ARBA" id="ARBA00011424"/>
    </source>
</evidence>
<accession>A0ABU0YSK8</accession>
<organism evidence="7 8">
    <name type="scientific">Dongia sedimenti</name>
    <dbReference type="NCBI Taxonomy" id="3064282"/>
    <lineage>
        <taxon>Bacteria</taxon>
        <taxon>Pseudomonadati</taxon>
        <taxon>Pseudomonadota</taxon>
        <taxon>Alphaproteobacteria</taxon>
        <taxon>Rhodospirillales</taxon>
        <taxon>Dongiaceae</taxon>
        <taxon>Dongia</taxon>
    </lineage>
</organism>
<evidence type="ECO:0000313" key="8">
    <source>
        <dbReference type="Proteomes" id="UP001230156"/>
    </source>
</evidence>
<dbReference type="SUPFAM" id="SSF51621">
    <property type="entry name" value="Phosphoenolpyruvate/pyruvate domain"/>
    <property type="match status" value="1"/>
</dbReference>
<feature type="region of interest" description="Disordered" evidence="6">
    <location>
        <begin position="1"/>
        <end position="26"/>
    </location>
</feature>
<evidence type="ECO:0000256" key="5">
    <source>
        <dbReference type="HAMAP-Rule" id="MF_00156"/>
    </source>
</evidence>
<protein>
    <recommendedName>
        <fullName evidence="5">3-methyl-2-oxobutanoate hydroxymethyltransferase</fullName>
        <ecNumber evidence="5">2.1.2.11</ecNumber>
    </recommendedName>
    <alternativeName>
        <fullName evidence="5">Ketopantoate hydroxymethyltransferase</fullName>
        <shortName evidence="5">KPHMT</shortName>
    </alternativeName>
</protein>
<feature type="active site" description="Proton acceptor" evidence="5">
    <location>
        <position position="202"/>
    </location>
</feature>
<dbReference type="EC" id="2.1.2.11" evidence="5"/>
<feature type="binding site" evidence="5">
    <location>
        <position position="64"/>
    </location>
    <ligand>
        <name>Mg(2+)</name>
        <dbReference type="ChEBI" id="CHEBI:18420"/>
    </ligand>
</feature>
<dbReference type="Gene3D" id="3.20.20.60">
    <property type="entry name" value="Phosphoenolpyruvate-binding domains"/>
    <property type="match status" value="1"/>
</dbReference>
<gene>
    <name evidence="5 7" type="primary">panB</name>
    <name evidence="7" type="ORF">Q8A70_23620</name>
</gene>
<dbReference type="RefSeq" id="WP_379960330.1">
    <property type="nucleotide sequence ID" value="NZ_JAUYVI010000007.1"/>
</dbReference>
<dbReference type="NCBIfam" id="TIGR00222">
    <property type="entry name" value="panB"/>
    <property type="match status" value="1"/>
</dbReference>
<comment type="subunit">
    <text evidence="2 5">Homodecamer; pentamer of dimers.</text>
</comment>
<dbReference type="PANTHER" id="PTHR20881:SF0">
    <property type="entry name" value="3-METHYL-2-OXOBUTANOATE HYDROXYMETHYLTRANSFERASE"/>
    <property type="match status" value="1"/>
</dbReference>
<keyword evidence="3 5" id="KW-0566">Pantothenate biosynthesis</keyword>
<comment type="pathway">
    <text evidence="5">Cofactor biosynthesis; (R)-pantothenate biosynthesis; (R)-pantoate from 3-methyl-2-oxobutanoate: step 1/2.</text>
</comment>
<keyword evidence="5" id="KW-0460">Magnesium</keyword>
<dbReference type="CDD" id="cd06557">
    <property type="entry name" value="KPHMT-like"/>
    <property type="match status" value="1"/>
</dbReference>
<keyword evidence="4 5" id="KW-0808">Transferase</keyword>
<feature type="binding site" evidence="5">
    <location>
        <begin position="64"/>
        <end position="65"/>
    </location>
    <ligand>
        <name>3-methyl-2-oxobutanoate</name>
        <dbReference type="ChEBI" id="CHEBI:11851"/>
    </ligand>
</feature>
<reference evidence="8" key="1">
    <citation type="submission" date="2023-08" db="EMBL/GenBank/DDBJ databases">
        <title>Rhodospirillaceae gen. nov., a novel taxon isolated from the Yangtze River Yuezi River estuary sludge.</title>
        <authorList>
            <person name="Ruan L."/>
        </authorList>
    </citation>
    <scope>NUCLEOTIDE SEQUENCE [LARGE SCALE GENOMIC DNA]</scope>
    <source>
        <strain evidence="8">R-7</strain>
    </source>
</reference>
<feature type="binding site" evidence="5">
    <location>
        <position position="103"/>
    </location>
    <ligand>
        <name>3-methyl-2-oxobutanoate</name>
        <dbReference type="ChEBI" id="CHEBI:11851"/>
    </ligand>
</feature>
<dbReference type="EMBL" id="JAUYVI010000007">
    <property type="protein sequence ID" value="MDQ7250699.1"/>
    <property type="molecule type" value="Genomic_DNA"/>
</dbReference>
<dbReference type="InterPro" id="IPR040442">
    <property type="entry name" value="Pyrv_kinase-like_dom_sf"/>
</dbReference>
<dbReference type="Pfam" id="PF02548">
    <property type="entry name" value="Pantoate_transf"/>
    <property type="match status" value="1"/>
</dbReference>
<comment type="caution">
    <text evidence="7">The sequence shown here is derived from an EMBL/GenBank/DDBJ whole genome shotgun (WGS) entry which is preliminary data.</text>
</comment>
<name>A0ABU0YSK8_9PROT</name>
<feature type="binding site" evidence="5">
    <location>
        <position position="133"/>
    </location>
    <ligand>
        <name>3-methyl-2-oxobutanoate</name>
        <dbReference type="ChEBI" id="CHEBI:11851"/>
    </ligand>
</feature>
<evidence type="ECO:0000256" key="6">
    <source>
        <dbReference type="SAM" id="MobiDB-lite"/>
    </source>
</evidence>
<comment type="subcellular location">
    <subcellularLocation>
        <location evidence="5">Cytoplasm</location>
    </subcellularLocation>
</comment>
<dbReference type="NCBIfam" id="NF001452">
    <property type="entry name" value="PRK00311.1"/>
    <property type="match status" value="1"/>
</dbReference>
<sequence length="291" mass="30631">MSVQRPSEPNKTDSNKTGGAKSARVSVPDLVARKGQEPIVCLTAYTAPMARMLDAHVDLLLVGDSLGMVLYGLDSTIPVTLDMMVQHGAAVCRGSKQALVVVDMPFGSYQESPAQAFASAARLMKETGCQAVKLEGGRAMAPTVEFLVARGIPVMGHIGLMPQSVNTMGGYRARGRGDSEAASVMNDAIAIAEAGAFSIVVEGVMEQLAEAITNRVTVPTIGIGASASCDGQVLVSEDILGLFAEFKPRFVKRYAELGSEIEDAAARYAADVRARRFPGPDNIFGAVKRPA</sequence>
<feature type="binding site" evidence="5">
    <location>
        <position position="103"/>
    </location>
    <ligand>
        <name>Mg(2+)</name>
        <dbReference type="ChEBI" id="CHEBI:18420"/>
    </ligand>
</feature>
<comment type="catalytic activity">
    <reaction evidence="5">
        <text>(6R)-5,10-methylene-5,6,7,8-tetrahydrofolate + 3-methyl-2-oxobutanoate + H2O = 2-dehydropantoate + (6S)-5,6,7,8-tetrahydrofolate</text>
        <dbReference type="Rhea" id="RHEA:11824"/>
        <dbReference type="ChEBI" id="CHEBI:11561"/>
        <dbReference type="ChEBI" id="CHEBI:11851"/>
        <dbReference type="ChEBI" id="CHEBI:15377"/>
        <dbReference type="ChEBI" id="CHEBI:15636"/>
        <dbReference type="ChEBI" id="CHEBI:57453"/>
        <dbReference type="EC" id="2.1.2.11"/>
    </reaction>
</comment>
<dbReference type="GO" id="GO:0003864">
    <property type="term" value="F:3-methyl-2-oxobutanoate hydroxymethyltransferase activity"/>
    <property type="evidence" value="ECO:0007669"/>
    <property type="project" value="UniProtKB-EC"/>
</dbReference>
<dbReference type="HAMAP" id="MF_00156">
    <property type="entry name" value="PanB"/>
    <property type="match status" value="1"/>
</dbReference>
<evidence type="ECO:0000256" key="3">
    <source>
        <dbReference type="ARBA" id="ARBA00022655"/>
    </source>
</evidence>
<comment type="similarity">
    <text evidence="1 5">Belongs to the PanB family.</text>
</comment>
<dbReference type="InterPro" id="IPR015813">
    <property type="entry name" value="Pyrv/PenolPyrv_kinase-like_dom"/>
</dbReference>
<proteinExistence type="inferred from homology"/>
<evidence type="ECO:0000256" key="1">
    <source>
        <dbReference type="ARBA" id="ARBA00008676"/>
    </source>
</evidence>
<comment type="function">
    <text evidence="5">Catalyzes the reversible reaction in which hydroxymethyl group from 5,10-methylenetetrahydrofolate is transferred onto alpha-ketoisovalerate to form ketopantoate.</text>
</comment>
<dbReference type="InterPro" id="IPR003700">
    <property type="entry name" value="Pantoate_hydroxy_MeTrfase"/>
</dbReference>
<evidence type="ECO:0000256" key="4">
    <source>
        <dbReference type="ARBA" id="ARBA00022679"/>
    </source>
</evidence>